<evidence type="ECO:0000313" key="3">
    <source>
        <dbReference type="Proteomes" id="UP000292340"/>
    </source>
</evidence>
<proteinExistence type="predicted"/>
<organism evidence="1 3">
    <name type="scientific">Alternaria tenuissima</name>
    <dbReference type="NCBI Taxonomy" id="119927"/>
    <lineage>
        <taxon>Eukaryota</taxon>
        <taxon>Fungi</taxon>
        <taxon>Dikarya</taxon>
        <taxon>Ascomycota</taxon>
        <taxon>Pezizomycotina</taxon>
        <taxon>Dothideomycetes</taxon>
        <taxon>Pleosporomycetidae</taxon>
        <taxon>Pleosporales</taxon>
        <taxon>Pleosporineae</taxon>
        <taxon>Pleosporaceae</taxon>
        <taxon>Alternaria</taxon>
        <taxon>Alternaria sect. Alternaria</taxon>
        <taxon>Alternaria alternata complex</taxon>
    </lineage>
</organism>
<evidence type="ECO:0000313" key="4">
    <source>
        <dbReference type="Proteomes" id="UP000293195"/>
    </source>
</evidence>
<comment type="caution">
    <text evidence="1">The sequence shown here is derived from an EMBL/GenBank/DDBJ whole genome shotgun (WGS) entry which is preliminary data.</text>
</comment>
<dbReference type="Proteomes" id="UP000293195">
    <property type="component" value="Unassembled WGS sequence"/>
</dbReference>
<accession>A0AB37W7C6</accession>
<sequence>MASPGKRQWVNSLGLRKRVMQYTQNTGSSLLSVSVEQKKEIDDERGE</sequence>
<evidence type="ECO:0000313" key="2">
    <source>
        <dbReference type="EMBL" id="RYN94113.1"/>
    </source>
</evidence>
<protein>
    <submittedName>
        <fullName evidence="1">Uncharacterized protein</fullName>
    </submittedName>
</protein>
<dbReference type="Proteomes" id="UP000292340">
    <property type="component" value="Unassembled WGS sequence"/>
</dbReference>
<gene>
    <name evidence="1" type="ORF">AA0115_g9777</name>
    <name evidence="2" type="ORF">AA0119_g9353</name>
</gene>
<keyword evidence="4" id="KW-1185">Reference proteome</keyword>
<dbReference type="EMBL" id="PDXF01000050">
    <property type="protein sequence ID" value="RYN94113.1"/>
    <property type="molecule type" value="Genomic_DNA"/>
</dbReference>
<evidence type="ECO:0000313" key="1">
    <source>
        <dbReference type="EMBL" id="RYN21387.1"/>
    </source>
</evidence>
<dbReference type="EMBL" id="PDXB01000032">
    <property type="protein sequence ID" value="RYN21387.1"/>
    <property type="molecule type" value="Genomic_DNA"/>
</dbReference>
<name>A0AB37W7C6_9PLEO</name>
<reference evidence="1" key="2">
    <citation type="journal article" date="2019" name="bioRxiv">
        <title>Genomics, evolutionary history and diagnostics of the Alternaria alternata species group including apple and Asian pear pathotypes.</title>
        <authorList>
            <person name="Armitage A.D."/>
            <person name="Cockerton H.M."/>
            <person name="Sreenivasaprasad S."/>
            <person name="Woodhall J.W."/>
            <person name="Lane C.R."/>
            <person name="Harrison R.J."/>
            <person name="Clarkson J.P."/>
        </authorList>
    </citation>
    <scope>NUCLEOTIDE SEQUENCE</scope>
    <source>
        <strain evidence="1">FERA 1164</strain>
        <strain evidence="2">FERA 635</strain>
    </source>
</reference>
<dbReference type="AlphaFoldDB" id="A0AB37W7C6"/>
<reference evidence="1" key="1">
    <citation type="submission" date="2017-10" db="EMBL/GenBank/DDBJ databases">
        <authorList>
            <person name="Armitage A.D."/>
            <person name="Barbara D.J."/>
            <person name="Woodhall J.W."/>
            <person name="Sreenivasaprasad S."/>
            <person name="Lane C.R."/>
            <person name="Clarkson J.P."/>
            <person name="Harrison R.J."/>
        </authorList>
    </citation>
    <scope>NUCLEOTIDE SEQUENCE</scope>
    <source>
        <strain evidence="1">FERA 1164</strain>
        <strain evidence="2">FERA 635</strain>
    </source>
</reference>